<comment type="caution">
    <text evidence="2">The sequence shown here is derived from an EMBL/GenBank/DDBJ whole genome shotgun (WGS) entry which is preliminary data.</text>
</comment>
<dbReference type="AlphaFoldDB" id="J9EK20"/>
<evidence type="ECO:0000313" key="3">
    <source>
        <dbReference type="Proteomes" id="UP000004810"/>
    </source>
</evidence>
<gene>
    <name evidence="2" type="ORF">WUBG_06278</name>
</gene>
<feature type="transmembrane region" description="Helical" evidence="1">
    <location>
        <begin position="6"/>
        <end position="27"/>
    </location>
</feature>
<dbReference type="EMBL" id="ADBV01002619">
    <property type="protein sequence ID" value="EJW82811.1"/>
    <property type="molecule type" value="Genomic_DNA"/>
</dbReference>
<proteinExistence type="predicted"/>
<organism evidence="2 3">
    <name type="scientific">Wuchereria bancrofti</name>
    <dbReference type="NCBI Taxonomy" id="6293"/>
    <lineage>
        <taxon>Eukaryota</taxon>
        <taxon>Metazoa</taxon>
        <taxon>Ecdysozoa</taxon>
        <taxon>Nematoda</taxon>
        <taxon>Chromadorea</taxon>
        <taxon>Rhabditida</taxon>
        <taxon>Spirurina</taxon>
        <taxon>Spiruromorpha</taxon>
        <taxon>Filarioidea</taxon>
        <taxon>Onchocercidae</taxon>
        <taxon>Wuchereria</taxon>
    </lineage>
</organism>
<accession>J9EK20</accession>
<dbReference type="Proteomes" id="UP000004810">
    <property type="component" value="Unassembled WGS sequence"/>
</dbReference>
<evidence type="ECO:0000313" key="2">
    <source>
        <dbReference type="EMBL" id="EJW82811.1"/>
    </source>
</evidence>
<protein>
    <submittedName>
        <fullName evidence="2">Uncharacterized protein</fullName>
    </submittedName>
</protein>
<keyword evidence="1" id="KW-1133">Transmembrane helix</keyword>
<evidence type="ECO:0000256" key="1">
    <source>
        <dbReference type="SAM" id="Phobius"/>
    </source>
</evidence>
<keyword evidence="1" id="KW-0812">Transmembrane</keyword>
<sequence>MNLFFILRCIGLLLMLIASILFCYIPYRRLAAIKKKLEDISDTHIYYMDLLKYLLNLTNCKQISWSTWNQCTTGQLNRRRQRELPFANCQLVYENMSCDCHLELIEDIQQIDENSYIHYGCIPDSNQQLIMLPINATIVNVTTISNLSGIILKPCIARTIS</sequence>
<name>J9EK20_WUCBA</name>
<reference evidence="3" key="1">
    <citation type="submission" date="2012-08" db="EMBL/GenBank/DDBJ databases">
        <title>The Genome Sequence of Wuchereria bancrofti.</title>
        <authorList>
            <person name="Nutman T.B."/>
            <person name="Fink D.L."/>
            <person name="Russ C."/>
            <person name="Young S."/>
            <person name="Zeng Q."/>
            <person name="Koehrsen M."/>
            <person name="Alvarado L."/>
            <person name="Berlin A."/>
            <person name="Chapman S.B."/>
            <person name="Chen Z."/>
            <person name="Freedman E."/>
            <person name="Gellesch M."/>
            <person name="Goldberg J."/>
            <person name="Griggs A."/>
            <person name="Gujja S."/>
            <person name="Heilman E.R."/>
            <person name="Heiman D."/>
            <person name="Hepburn T."/>
            <person name="Howarth C."/>
            <person name="Jen D."/>
            <person name="Larson L."/>
            <person name="Lewis B."/>
            <person name="Mehta T."/>
            <person name="Park D."/>
            <person name="Pearson M."/>
            <person name="Roberts A."/>
            <person name="Saif S."/>
            <person name="Shea T."/>
            <person name="Shenoy N."/>
            <person name="Sisk P."/>
            <person name="Stolte C."/>
            <person name="Sykes S."/>
            <person name="Walk T."/>
            <person name="White J."/>
            <person name="Yandava C."/>
            <person name="Haas B."/>
            <person name="Henn M.R."/>
            <person name="Nusbaum C."/>
            <person name="Birren B."/>
        </authorList>
    </citation>
    <scope>NUCLEOTIDE SEQUENCE [LARGE SCALE GENOMIC DNA]</scope>
    <source>
        <strain evidence="3">NA</strain>
    </source>
</reference>
<keyword evidence="1" id="KW-0472">Membrane</keyword>